<dbReference type="Proteomes" id="UP000028007">
    <property type="component" value="Unassembled WGS sequence"/>
</dbReference>
<keyword evidence="3" id="KW-1185">Reference proteome</keyword>
<dbReference type="AlphaFoldDB" id="A0A081PIS3"/>
<comment type="caution">
    <text evidence="2">The sequence shown here is derived from an EMBL/GenBank/DDBJ whole genome shotgun (WGS) entry which is preliminary data.</text>
</comment>
<proteinExistence type="predicted"/>
<evidence type="ECO:0000313" key="3">
    <source>
        <dbReference type="Proteomes" id="UP000028007"/>
    </source>
</evidence>
<name>A0A081PIS3_9SPHI</name>
<keyword evidence="1" id="KW-0175">Coiled coil</keyword>
<gene>
    <name evidence="2" type="ORF">N180_05065</name>
</gene>
<feature type="coiled-coil region" evidence="1">
    <location>
        <begin position="33"/>
        <end position="60"/>
    </location>
</feature>
<protein>
    <submittedName>
        <fullName evidence="2">Uncharacterized protein</fullName>
    </submittedName>
</protein>
<sequence>MSILSNKYQVNLDWVNSGAGDKYRTKEVNPKTVDNLYAKISLMEMELAEIREKMKQIIDQVK</sequence>
<organism evidence="2 3">
    <name type="scientific">Pedobacter antarcticus 4BY</name>
    <dbReference type="NCBI Taxonomy" id="1358423"/>
    <lineage>
        <taxon>Bacteria</taxon>
        <taxon>Pseudomonadati</taxon>
        <taxon>Bacteroidota</taxon>
        <taxon>Sphingobacteriia</taxon>
        <taxon>Sphingobacteriales</taxon>
        <taxon>Sphingobacteriaceae</taxon>
        <taxon>Pedobacter</taxon>
    </lineage>
</organism>
<accession>A0A081PIS3</accession>
<evidence type="ECO:0000256" key="1">
    <source>
        <dbReference type="SAM" id="Coils"/>
    </source>
</evidence>
<evidence type="ECO:0000313" key="2">
    <source>
        <dbReference type="EMBL" id="KEQ30596.1"/>
    </source>
</evidence>
<dbReference type="EMBL" id="JNFF01000033">
    <property type="protein sequence ID" value="KEQ30596.1"/>
    <property type="molecule type" value="Genomic_DNA"/>
</dbReference>
<reference evidence="2 3" key="1">
    <citation type="journal article" date="1992" name="Int. J. Syst. Bacteriol.">
        <title>Sphingobacterium antarcticus sp. nov. a Psychrotrophic Bacterium from the Soils of Schirmacher Oasis, Antarctica.</title>
        <authorList>
            <person name="Shivaji S."/>
            <person name="Ray M.K."/>
            <person name="Rao N.S."/>
            <person name="Saiserr L."/>
            <person name="Jagannadham M.V."/>
            <person name="Kumar G.S."/>
            <person name="Reddy G."/>
            <person name="Bhargava P.M."/>
        </authorList>
    </citation>
    <scope>NUCLEOTIDE SEQUENCE [LARGE SCALE GENOMIC DNA]</scope>
    <source>
        <strain evidence="2 3">4BY</strain>
    </source>
</reference>